<feature type="non-terminal residue" evidence="1">
    <location>
        <position position="1"/>
    </location>
</feature>
<evidence type="ECO:0000313" key="1">
    <source>
        <dbReference type="EMBL" id="ECR6711335.1"/>
    </source>
</evidence>
<organism evidence="1">
    <name type="scientific">Salmonella enterica</name>
    <name type="common">Salmonella choleraesuis</name>
    <dbReference type="NCBI Taxonomy" id="28901"/>
    <lineage>
        <taxon>Bacteria</taxon>
        <taxon>Pseudomonadati</taxon>
        <taxon>Pseudomonadota</taxon>
        <taxon>Gammaproteobacteria</taxon>
        <taxon>Enterobacterales</taxon>
        <taxon>Enterobacteriaceae</taxon>
        <taxon>Salmonella</taxon>
    </lineage>
</organism>
<dbReference type="AlphaFoldDB" id="A0A5Z3CKC3"/>
<sequence>PGVDKVLAPNDPQIAYKEKCLKEGIPVAEGIYQYLIG</sequence>
<proteinExistence type="predicted"/>
<name>A0A5Z3CKC3_SALER</name>
<reference evidence="1" key="1">
    <citation type="submission" date="2019-09" db="EMBL/GenBank/DDBJ databases">
        <authorList>
            <consortium name="GenomeTrakr network: Whole genome sequencing for foodborne pathogen traceback"/>
        </authorList>
    </citation>
    <scope>NUCLEOTIDE SEQUENCE</scope>
    <source>
        <strain evidence="1">ADRDL-2854</strain>
    </source>
</reference>
<comment type="caution">
    <text evidence="1">The sequence shown here is derived from an EMBL/GenBank/DDBJ whole genome shotgun (WGS) entry which is preliminary data.</text>
</comment>
<protein>
    <submittedName>
        <fullName evidence="1">Ureidoglycolate dehydrogenase</fullName>
    </submittedName>
</protein>
<dbReference type="EMBL" id="AAKGZS010000151">
    <property type="protein sequence ID" value="ECR6711335.1"/>
    <property type="molecule type" value="Genomic_DNA"/>
</dbReference>
<gene>
    <name evidence="1" type="ORF">F2B06_24585</name>
</gene>
<accession>A0A5Z3CKC3</accession>